<dbReference type="NCBIfam" id="TIGR00778">
    <property type="entry name" value="ahpD_dom"/>
    <property type="match status" value="1"/>
</dbReference>
<name>A0ABW2N0Z5_9ACTN</name>
<protein>
    <submittedName>
        <fullName evidence="3">Carboxymuconolactone decarboxylase family protein</fullName>
    </submittedName>
</protein>
<dbReference type="PANTHER" id="PTHR34846:SF10">
    <property type="entry name" value="CYTOPLASMIC PROTEIN"/>
    <property type="match status" value="1"/>
</dbReference>
<dbReference type="Gene3D" id="1.20.1290.10">
    <property type="entry name" value="AhpD-like"/>
    <property type="match status" value="1"/>
</dbReference>
<dbReference type="RefSeq" id="WP_255892014.1">
    <property type="nucleotide sequence ID" value="NZ_JAFMZM010000005.1"/>
</dbReference>
<dbReference type="InterPro" id="IPR003779">
    <property type="entry name" value="CMD-like"/>
</dbReference>
<dbReference type="InterPro" id="IPR029032">
    <property type="entry name" value="AhpD-like"/>
</dbReference>
<sequence length="181" mass="19795">MEQDPPQIPEVSEPAASPPRTTPGATRYRLRRVDTAGNDALTHLGRHGADTFGYTAVLTVEPRLAQLLRLRVAQINHCAYCLELHHAAARAAGIADPVIDTLSAWWETDFHDPATRAALAYTEALTLLADPQVSRSFEARHRDLAAHFDESAILEIVGVVVNMNVWTRLKLAEGAAPGFIE</sequence>
<evidence type="ECO:0000259" key="2">
    <source>
        <dbReference type="Pfam" id="PF02627"/>
    </source>
</evidence>
<comment type="caution">
    <text evidence="3">The sequence shown here is derived from an EMBL/GenBank/DDBJ whole genome shotgun (WGS) entry which is preliminary data.</text>
</comment>
<evidence type="ECO:0000313" key="3">
    <source>
        <dbReference type="EMBL" id="MFC7360129.1"/>
    </source>
</evidence>
<dbReference type="InterPro" id="IPR004675">
    <property type="entry name" value="AhpD_core"/>
</dbReference>
<keyword evidence="4" id="KW-1185">Reference proteome</keyword>
<gene>
    <name evidence="3" type="ORF">ACFQO6_07575</name>
</gene>
<reference evidence="4" key="1">
    <citation type="journal article" date="2019" name="Int. J. Syst. Evol. Microbiol.">
        <title>The Global Catalogue of Microorganisms (GCM) 10K type strain sequencing project: providing services to taxonomists for standard genome sequencing and annotation.</title>
        <authorList>
            <consortium name="The Broad Institute Genomics Platform"/>
            <consortium name="The Broad Institute Genome Sequencing Center for Infectious Disease"/>
            <person name="Wu L."/>
            <person name="Ma J."/>
        </authorList>
    </citation>
    <scope>NUCLEOTIDE SEQUENCE [LARGE SCALE GENOMIC DNA]</scope>
    <source>
        <strain evidence="4">FCH27</strain>
    </source>
</reference>
<dbReference type="SUPFAM" id="SSF69118">
    <property type="entry name" value="AhpD-like"/>
    <property type="match status" value="1"/>
</dbReference>
<accession>A0ABW2N0Z5</accession>
<proteinExistence type="predicted"/>
<evidence type="ECO:0000256" key="1">
    <source>
        <dbReference type="SAM" id="MobiDB-lite"/>
    </source>
</evidence>
<dbReference type="PANTHER" id="PTHR34846">
    <property type="entry name" value="4-CARBOXYMUCONOLACTONE DECARBOXYLASE FAMILY PROTEIN (AFU_ORTHOLOGUE AFUA_6G11590)"/>
    <property type="match status" value="1"/>
</dbReference>
<dbReference type="Proteomes" id="UP001596524">
    <property type="component" value="Unassembled WGS sequence"/>
</dbReference>
<dbReference type="Pfam" id="PF02627">
    <property type="entry name" value="CMD"/>
    <property type="match status" value="1"/>
</dbReference>
<feature type="region of interest" description="Disordered" evidence="1">
    <location>
        <begin position="1"/>
        <end position="25"/>
    </location>
</feature>
<evidence type="ECO:0000313" key="4">
    <source>
        <dbReference type="Proteomes" id="UP001596524"/>
    </source>
</evidence>
<dbReference type="EMBL" id="JBHTCH010000006">
    <property type="protein sequence ID" value="MFC7360129.1"/>
    <property type="molecule type" value="Genomic_DNA"/>
</dbReference>
<feature type="domain" description="Carboxymuconolactone decarboxylase-like" evidence="2">
    <location>
        <begin position="60"/>
        <end position="123"/>
    </location>
</feature>
<organism evidence="3 4">
    <name type="scientific">Nocardioides astragali</name>
    <dbReference type="NCBI Taxonomy" id="1776736"/>
    <lineage>
        <taxon>Bacteria</taxon>
        <taxon>Bacillati</taxon>
        <taxon>Actinomycetota</taxon>
        <taxon>Actinomycetes</taxon>
        <taxon>Propionibacteriales</taxon>
        <taxon>Nocardioidaceae</taxon>
        <taxon>Nocardioides</taxon>
    </lineage>
</organism>